<protein>
    <recommendedName>
        <fullName evidence="3">F-box domain-containing protein</fullName>
    </recommendedName>
</protein>
<dbReference type="Gene3D" id="3.80.10.10">
    <property type="entry name" value="Ribonuclease Inhibitor"/>
    <property type="match status" value="1"/>
</dbReference>
<accession>A0AAD6SL57</accession>
<reference evidence="1" key="1">
    <citation type="submission" date="2023-03" db="EMBL/GenBank/DDBJ databases">
        <title>Massive genome expansion in bonnet fungi (Mycena s.s.) driven by repeated elements and novel gene families across ecological guilds.</title>
        <authorList>
            <consortium name="Lawrence Berkeley National Laboratory"/>
            <person name="Harder C.B."/>
            <person name="Miyauchi S."/>
            <person name="Viragh M."/>
            <person name="Kuo A."/>
            <person name="Thoen E."/>
            <person name="Andreopoulos B."/>
            <person name="Lu D."/>
            <person name="Skrede I."/>
            <person name="Drula E."/>
            <person name="Henrissat B."/>
            <person name="Morin E."/>
            <person name="Kohler A."/>
            <person name="Barry K."/>
            <person name="LaButti K."/>
            <person name="Morin E."/>
            <person name="Salamov A."/>
            <person name="Lipzen A."/>
            <person name="Mereny Z."/>
            <person name="Hegedus B."/>
            <person name="Baldrian P."/>
            <person name="Stursova M."/>
            <person name="Weitz H."/>
            <person name="Taylor A."/>
            <person name="Grigoriev I.V."/>
            <person name="Nagy L.G."/>
            <person name="Martin F."/>
            <person name="Kauserud H."/>
        </authorList>
    </citation>
    <scope>NUCLEOTIDE SEQUENCE</scope>
    <source>
        <strain evidence="1">CBHHK200</strain>
    </source>
</reference>
<keyword evidence="2" id="KW-1185">Reference proteome</keyword>
<dbReference type="Proteomes" id="UP001218188">
    <property type="component" value="Unassembled WGS sequence"/>
</dbReference>
<name>A0AAD6SL57_9AGAR</name>
<dbReference type="SUPFAM" id="SSF52047">
    <property type="entry name" value="RNI-like"/>
    <property type="match status" value="1"/>
</dbReference>
<evidence type="ECO:0000313" key="1">
    <source>
        <dbReference type="EMBL" id="KAJ7029989.1"/>
    </source>
</evidence>
<evidence type="ECO:0008006" key="3">
    <source>
        <dbReference type="Google" id="ProtNLM"/>
    </source>
</evidence>
<dbReference type="EMBL" id="JARJCM010000095">
    <property type="protein sequence ID" value="KAJ7029989.1"/>
    <property type="molecule type" value="Genomic_DNA"/>
</dbReference>
<gene>
    <name evidence="1" type="ORF">C8F04DRAFT_1114951</name>
</gene>
<evidence type="ECO:0000313" key="2">
    <source>
        <dbReference type="Proteomes" id="UP001218188"/>
    </source>
</evidence>
<comment type="caution">
    <text evidence="1">The sequence shown here is derived from an EMBL/GenBank/DDBJ whole genome shotgun (WGS) entry which is preliminary data.</text>
</comment>
<dbReference type="AlphaFoldDB" id="A0AAD6SL57"/>
<dbReference type="InterPro" id="IPR032675">
    <property type="entry name" value="LRR_dom_sf"/>
</dbReference>
<sequence length="412" mass="45976">MSAKELEARIDEISADIVVQRELKQLVHSKSAVQRQLNSLRDPVARLPLEISSEIFLWCLPDHSPRPGASIAPMLLLNICQTWTQIALSNSVLWTSITLDFPAAEILRLWFERARNATLSVTLHSGLSTSVVDVVMRYATQLKHLGIYDEKNIDSLARAKGIFPCLQTLTFCSTSLDEDPDEDLSVGLLDVLAVLRTAPNLLECTFRGLSTDDNTISAQSTLVLPDLTCMKYEPNAYGDFRFNNVLAYLELPALQALFCSFNSVPASDLLRFLQRSSPPLQKLLLGHYIIFFAQVDQALRLVPTLVHLEMEARYSVVNEFFAALAESPSDFIPNLQDLTIQHDLYDPPYETLLRALFVRRTRLTAFKFTSWDPVSRPSVDVGDALRQLGADGVKIFIAGAEKVLFDSTSAGK</sequence>
<proteinExistence type="predicted"/>
<organism evidence="1 2">
    <name type="scientific">Mycena alexandri</name>
    <dbReference type="NCBI Taxonomy" id="1745969"/>
    <lineage>
        <taxon>Eukaryota</taxon>
        <taxon>Fungi</taxon>
        <taxon>Dikarya</taxon>
        <taxon>Basidiomycota</taxon>
        <taxon>Agaricomycotina</taxon>
        <taxon>Agaricomycetes</taxon>
        <taxon>Agaricomycetidae</taxon>
        <taxon>Agaricales</taxon>
        <taxon>Marasmiineae</taxon>
        <taxon>Mycenaceae</taxon>
        <taxon>Mycena</taxon>
    </lineage>
</organism>